<proteinExistence type="predicted"/>
<name>A0ABN9V3B4_9DINO</name>
<keyword evidence="2" id="KW-1185">Reference proteome</keyword>
<reference evidence="1" key="1">
    <citation type="submission" date="2023-10" db="EMBL/GenBank/DDBJ databases">
        <authorList>
            <person name="Chen Y."/>
            <person name="Shah S."/>
            <person name="Dougan E. K."/>
            <person name="Thang M."/>
            <person name="Chan C."/>
        </authorList>
    </citation>
    <scope>NUCLEOTIDE SEQUENCE [LARGE SCALE GENOMIC DNA]</scope>
</reference>
<comment type="caution">
    <text evidence="1">The sequence shown here is derived from an EMBL/GenBank/DDBJ whole genome shotgun (WGS) entry which is preliminary data.</text>
</comment>
<protein>
    <submittedName>
        <fullName evidence="1">Uncharacterized protein</fullName>
    </submittedName>
</protein>
<dbReference type="Proteomes" id="UP001189429">
    <property type="component" value="Unassembled WGS sequence"/>
</dbReference>
<evidence type="ECO:0000313" key="2">
    <source>
        <dbReference type="Proteomes" id="UP001189429"/>
    </source>
</evidence>
<evidence type="ECO:0000313" key="1">
    <source>
        <dbReference type="EMBL" id="CAK0867293.1"/>
    </source>
</evidence>
<gene>
    <name evidence="1" type="ORF">PCOR1329_LOCUS54268</name>
</gene>
<organism evidence="1 2">
    <name type="scientific">Prorocentrum cordatum</name>
    <dbReference type="NCBI Taxonomy" id="2364126"/>
    <lineage>
        <taxon>Eukaryota</taxon>
        <taxon>Sar</taxon>
        <taxon>Alveolata</taxon>
        <taxon>Dinophyceae</taxon>
        <taxon>Prorocentrales</taxon>
        <taxon>Prorocentraceae</taxon>
        <taxon>Prorocentrum</taxon>
    </lineage>
</organism>
<dbReference type="EMBL" id="CAUYUJ010016627">
    <property type="protein sequence ID" value="CAK0867293.1"/>
    <property type="molecule type" value="Genomic_DNA"/>
</dbReference>
<accession>A0ABN9V3B4</accession>
<sequence length="272" mass="28606">MLLNVQRLAASPAALSLDLDATARDAAGAASCIRRLLAPTLSAEGVAGERLEAAVLDALRGSALPATHTTRGRWDDGPLVKALGRHPAYGPALLGAGAAVRRAAALSRERLGCSAAPSAGEAGHPATGAPALAGAAAAPREAKFGHPCWQRPPLRAGAERNASRVLDPNLCCRGSGKATEHCWDRVFTFKRCCPYIQREAQKVCVGEVVNHGGRQIGDHTAALSTCIATVVRRFTDGMRDRLREVPAEISEEADHLGDPGYREFLGSLMRIV</sequence>